<evidence type="ECO:0000313" key="2">
    <source>
        <dbReference type="Proteomes" id="UP000828390"/>
    </source>
</evidence>
<dbReference type="Proteomes" id="UP000828390">
    <property type="component" value="Unassembled WGS sequence"/>
</dbReference>
<dbReference type="InterPro" id="IPR016186">
    <property type="entry name" value="C-type_lectin-like/link_sf"/>
</dbReference>
<keyword evidence="2" id="KW-1185">Reference proteome</keyword>
<reference evidence="1" key="1">
    <citation type="journal article" date="2019" name="bioRxiv">
        <title>The Genome of the Zebra Mussel, Dreissena polymorpha: A Resource for Invasive Species Research.</title>
        <authorList>
            <person name="McCartney M.A."/>
            <person name="Auch B."/>
            <person name="Kono T."/>
            <person name="Mallez S."/>
            <person name="Zhang Y."/>
            <person name="Obille A."/>
            <person name="Becker A."/>
            <person name="Abrahante J.E."/>
            <person name="Garbe J."/>
            <person name="Badalamenti J.P."/>
            <person name="Herman A."/>
            <person name="Mangelson H."/>
            <person name="Liachko I."/>
            <person name="Sullivan S."/>
            <person name="Sone E.D."/>
            <person name="Koren S."/>
            <person name="Silverstein K.A.T."/>
            <person name="Beckman K.B."/>
            <person name="Gohl D.M."/>
        </authorList>
    </citation>
    <scope>NUCLEOTIDE SEQUENCE</scope>
    <source>
        <strain evidence="1">Duluth1</strain>
        <tissue evidence="1">Whole animal</tissue>
    </source>
</reference>
<dbReference type="InterPro" id="IPR016187">
    <property type="entry name" value="CTDL_fold"/>
</dbReference>
<dbReference type="CDD" id="cd00037">
    <property type="entry name" value="CLECT"/>
    <property type="match status" value="1"/>
</dbReference>
<accession>A0A9D4CL22</accession>
<protein>
    <recommendedName>
        <fullName evidence="3">C-type lectin domain-containing protein</fullName>
    </recommendedName>
</protein>
<comment type="caution">
    <text evidence="1">The sequence shown here is derived from an EMBL/GenBank/DDBJ whole genome shotgun (WGS) entry which is preliminary data.</text>
</comment>
<evidence type="ECO:0000313" key="1">
    <source>
        <dbReference type="EMBL" id="KAH3726442.1"/>
    </source>
</evidence>
<proteinExistence type="predicted"/>
<reference evidence="1" key="2">
    <citation type="submission" date="2020-11" db="EMBL/GenBank/DDBJ databases">
        <authorList>
            <person name="McCartney M.A."/>
            <person name="Auch B."/>
            <person name="Kono T."/>
            <person name="Mallez S."/>
            <person name="Becker A."/>
            <person name="Gohl D.M."/>
            <person name="Silverstein K.A.T."/>
            <person name="Koren S."/>
            <person name="Bechman K.B."/>
            <person name="Herman A."/>
            <person name="Abrahante J.E."/>
            <person name="Garbe J."/>
        </authorList>
    </citation>
    <scope>NUCLEOTIDE SEQUENCE</scope>
    <source>
        <strain evidence="1">Duluth1</strain>
        <tissue evidence="1">Whole animal</tissue>
    </source>
</reference>
<gene>
    <name evidence="1" type="ORF">DPMN_052309</name>
</gene>
<evidence type="ECO:0008006" key="3">
    <source>
        <dbReference type="Google" id="ProtNLM"/>
    </source>
</evidence>
<organism evidence="1 2">
    <name type="scientific">Dreissena polymorpha</name>
    <name type="common">Zebra mussel</name>
    <name type="synonym">Mytilus polymorpha</name>
    <dbReference type="NCBI Taxonomy" id="45954"/>
    <lineage>
        <taxon>Eukaryota</taxon>
        <taxon>Metazoa</taxon>
        <taxon>Spiralia</taxon>
        <taxon>Lophotrochozoa</taxon>
        <taxon>Mollusca</taxon>
        <taxon>Bivalvia</taxon>
        <taxon>Autobranchia</taxon>
        <taxon>Heteroconchia</taxon>
        <taxon>Euheterodonta</taxon>
        <taxon>Imparidentia</taxon>
        <taxon>Neoheterodontei</taxon>
        <taxon>Myida</taxon>
        <taxon>Dreissenoidea</taxon>
        <taxon>Dreissenidae</taxon>
        <taxon>Dreissena</taxon>
    </lineage>
</organism>
<dbReference type="EMBL" id="JAIWYP010000012">
    <property type="protein sequence ID" value="KAH3726442.1"/>
    <property type="molecule type" value="Genomic_DNA"/>
</dbReference>
<sequence length="69" mass="8066">MNCTHLFVTSTNVNYSMAEDLCRSKQAQLARVDSEEMKTFVDQHLNGNNNVHNEDIFSLNCNKFQYKFM</sequence>
<dbReference type="Gene3D" id="3.10.100.10">
    <property type="entry name" value="Mannose-Binding Protein A, subunit A"/>
    <property type="match status" value="1"/>
</dbReference>
<dbReference type="SUPFAM" id="SSF56436">
    <property type="entry name" value="C-type lectin-like"/>
    <property type="match status" value="1"/>
</dbReference>
<dbReference type="AlphaFoldDB" id="A0A9D4CL22"/>
<name>A0A9D4CL22_DREPO</name>